<dbReference type="OMA" id="EKSNEHE"/>
<feature type="coiled-coil region" evidence="1">
    <location>
        <begin position="892"/>
        <end position="968"/>
    </location>
</feature>
<dbReference type="PANTHER" id="PTHR43939:SF68">
    <property type="entry name" value="CENTROSOMAL PROTEIN OF 290 KDA-LIKE"/>
    <property type="match status" value="1"/>
</dbReference>
<organism evidence="3 4">
    <name type="scientific">Tetracentron sinense</name>
    <name type="common">Spur-leaf</name>
    <dbReference type="NCBI Taxonomy" id="13715"/>
    <lineage>
        <taxon>Eukaryota</taxon>
        <taxon>Viridiplantae</taxon>
        <taxon>Streptophyta</taxon>
        <taxon>Embryophyta</taxon>
        <taxon>Tracheophyta</taxon>
        <taxon>Spermatophyta</taxon>
        <taxon>Magnoliopsida</taxon>
        <taxon>Trochodendrales</taxon>
        <taxon>Trochodendraceae</taxon>
        <taxon>Tetracentron</taxon>
    </lineage>
</organism>
<feature type="coiled-coil region" evidence="1">
    <location>
        <begin position="511"/>
        <end position="545"/>
    </location>
</feature>
<feature type="compositionally biased region" description="Polar residues" evidence="2">
    <location>
        <begin position="1"/>
        <end position="10"/>
    </location>
</feature>
<evidence type="ECO:0000256" key="1">
    <source>
        <dbReference type="SAM" id="Coils"/>
    </source>
</evidence>
<dbReference type="PANTHER" id="PTHR43939">
    <property type="entry name" value="COILED-COIL DOMAIN-CONTAINING PROTEIN 158"/>
    <property type="match status" value="1"/>
</dbReference>
<evidence type="ECO:0000256" key="2">
    <source>
        <dbReference type="SAM" id="MobiDB-lite"/>
    </source>
</evidence>
<feature type="coiled-coil region" evidence="1">
    <location>
        <begin position="1242"/>
        <end position="1283"/>
    </location>
</feature>
<dbReference type="EMBL" id="JABCRI010000004">
    <property type="protein sequence ID" value="KAF8408364.1"/>
    <property type="molecule type" value="Genomic_DNA"/>
</dbReference>
<keyword evidence="4" id="KW-1185">Reference proteome</keyword>
<feature type="coiled-coil region" evidence="1">
    <location>
        <begin position="1446"/>
        <end position="1480"/>
    </location>
</feature>
<evidence type="ECO:0000313" key="3">
    <source>
        <dbReference type="EMBL" id="KAF8408364.1"/>
    </source>
</evidence>
<keyword evidence="1" id="KW-0175">Coiled coil</keyword>
<evidence type="ECO:0000313" key="4">
    <source>
        <dbReference type="Proteomes" id="UP000655225"/>
    </source>
</evidence>
<name>A0A835DPX7_TETSI</name>
<dbReference type="SUPFAM" id="SSF57997">
    <property type="entry name" value="Tropomyosin"/>
    <property type="match status" value="1"/>
</dbReference>
<accession>A0A835DPX7</accession>
<reference evidence="3 4" key="1">
    <citation type="submission" date="2020-04" db="EMBL/GenBank/DDBJ databases">
        <title>Plant Genome Project.</title>
        <authorList>
            <person name="Zhang R.-G."/>
        </authorList>
    </citation>
    <scope>NUCLEOTIDE SEQUENCE [LARGE SCALE GENOMIC DNA]</scope>
    <source>
        <strain evidence="3">YNK0</strain>
        <tissue evidence="3">Leaf</tissue>
    </source>
</reference>
<sequence length="1997" mass="224548">MSSENYTSDQVLEDSGGVDNGNEGLDGKEHEAGPVEPSSESTVVPDLGFSSGEGVSGFVENSDSVGSDVYLAQSPEFELKPIVQPLLSTEEDSNGFVNAESSVETLQIPVVADGETETVSRDDDAVVHVSSYDVNPVAEIEQITAVDMRTTVDQESRSLAVNYADHDNGILVNTDDLVRHEPSDGILTEDAGKEDMFVDAPDQLTVYDGRNADIGESMEIIETREYPEKKLDIQEPQLQVFNNGTQVHHMMDELAHLQAILGKTVNEKEIMEHEYKEEREMFTRELANLHNQLEVLTNQQSLPYDNNNGLVDRLHRTEIGDVEDRTQASDTPLKEMISECSKFVLHLKGTLDEQLQTEGTMRELHAVLYMKDQEIEDLHAKVTELSVSRDVSDSYLGSVQKIWSQSLRESSEVRLEKDLHIEAVTNRMLASLATVIRQDELLGDSVAERISHVEKGTSLLIENYNQFLSEIYKLRQCLTEVCSDFRMPEEKEFGTIFGIACDEMLDRKRKEVEFVEKLNQLEDENRKLLEQLDKEKKMVVTVNAEVGKTKLELEQEKMKSATTKEKLSLAVTKGKALIQQRDSLKLSLAEKASELEKCLIELQEKSNALETVEVSTEELVKSQNLAASLQESLSQREMFIKEIEEVLYQIGTPEELQSMDITERVRWVVDQKNVFETVSLEFRKLKDVLSLIDLPETISSSDLESQVNWLGESFSQAKDDKIRLQDEISSTQAAVAVHELELVEARNEIDRLTASLLAEKQEKDSLQMGLEDLTCKYEGVVEKEYRVSSERDQMTRMFIEASGIKMDDQGDNQLSSNMAMLIEKCIEKIREQNRASFESSRVEAELFEMIKSLLYIRDQELMLCKTILEEEMLERSELINLSNELRISCEQVLELKAERDLMQKNLERAEEKSALLREKLSLAVKKGKGLVQDREGLKHSLDERKTEIEKLNIKLQQQESALSDCRDQIIRLSTDVGHIPKLESDLLVMNDQRDQLEKFLVESNNMLQKVFESIEGIVLPVDAVFEQPVEKVKWLAEYFNEYQVSKTRAEQQLEKVEEEASSLASKLAEAYTTMKSLEDALSEAEKNVSLLAEEKGDIQVRKSNVEKELEKAKEEVLSQASKFAEACATMKSLEDLLVAAEKNMSVLVNEKKDAQVGRTSAEIDLEKAKEEVGSQASKLAEAYITIKSLEDALSQAEKNMALLAEEKNDAQVGRTSLEKELEKVKEGAGSQTSKLADAYMTIKSLEDAFFQAENNISVLVNEKKIFEQEIVSLNAKLAACMEELAGTHGSLESRSVELSGHLNQLQMLMKDEALLTLMKQGFKKKIESLSDMNLLLKNIRDQFTGKGSEGLQIGPGTENDPCLEKVLSADLDGIPNDAMDSSEMSIADINNIPSYLANTVEGFHMKNKLLEDKFESFSSSVDEFIAALLRALQATRDEVIVMCEHMECLEEKVKNAEVYKQAQENMLSTLENDIATLHSACTYATQELQFEVVNNLLDLSFDPELEKFNHSLYSEARESGGDAVVEDQRETLDGTKYVKAAENLLLAARRVRTQTEQFENIRNVSMTFIKDLQNKLNDTRLISENAIEERDLTRNIVSKLESDLETLQNLCSEMGLKLEDCQAKEDILKDREAELLSLNSTLAMKKQEADVLLLSEVQVKTLFDRINGIEIPFFEMEVENPEPHSSALVKKLFCIIDNVATLQHQMNLLSHDKDELQLCLAAQIREIDHLKKEANNQDSEKMKNEFAELALGLEKIIQKLGGNDLVEDRKSAGVRGLLPVLEKQVMAVIGESENSKSKVQELGAKFLGSQKVVDELSTKVKLLEDLIHSRPALPEIVQERSIFEAPPLATGSEISEIEDVVIIVLYALLSFPLLGCNVYHQVVLTAEGPVGKKSMAPVPPAAHVRTMRKGSSDHLALSIDSESDRLINHEETDEDKGHVFKSLNTSGLIPKQGKMVADRIDGIWVSGGRVLMSRPRARLGLIAYWLFLHIWLLGTIL</sequence>
<feature type="coiled-coil region" evidence="1">
    <location>
        <begin position="272"/>
        <end position="299"/>
    </location>
</feature>
<dbReference type="Proteomes" id="UP000655225">
    <property type="component" value="Unassembled WGS sequence"/>
</dbReference>
<feature type="region of interest" description="Disordered" evidence="2">
    <location>
        <begin position="1"/>
        <end position="50"/>
    </location>
</feature>
<proteinExistence type="predicted"/>
<dbReference type="OrthoDB" id="10255522at2759"/>
<feature type="coiled-coil region" evidence="1">
    <location>
        <begin position="728"/>
        <end position="762"/>
    </location>
</feature>
<protein>
    <submittedName>
        <fullName evidence="3">Uncharacterized protein</fullName>
    </submittedName>
</protein>
<comment type="caution">
    <text evidence="3">The sequence shown here is derived from an EMBL/GenBank/DDBJ whole genome shotgun (WGS) entry which is preliminary data.</text>
</comment>
<feature type="coiled-coil region" evidence="1">
    <location>
        <begin position="1039"/>
        <end position="1213"/>
    </location>
</feature>
<gene>
    <name evidence="3" type="ORF">HHK36_007513</name>
</gene>
<feature type="coiled-coil region" evidence="1">
    <location>
        <begin position="1713"/>
        <end position="1740"/>
    </location>
</feature>